<name>A0A0W4ZCE5_PNEJ7</name>
<dbReference type="Gene3D" id="1.10.357.70">
    <property type="entry name" value="Exocyst complex component Sec6, C-terminal domain"/>
    <property type="match status" value="1"/>
</dbReference>
<dbReference type="Pfam" id="PF06046">
    <property type="entry name" value="Sec6"/>
    <property type="match status" value="1"/>
</dbReference>
<dbReference type="GO" id="GO:0000149">
    <property type="term" value="F:SNARE binding"/>
    <property type="evidence" value="ECO:0007669"/>
    <property type="project" value="TreeGrafter"/>
</dbReference>
<dbReference type="eggNOG" id="KOG2286">
    <property type="taxonomic scope" value="Eukaryota"/>
</dbReference>
<dbReference type="AlphaFoldDB" id="A0A0W4ZCE5"/>
<proteinExistence type="inferred from homology"/>
<dbReference type="GO" id="GO:0000145">
    <property type="term" value="C:exocyst"/>
    <property type="evidence" value="ECO:0007669"/>
    <property type="project" value="InterPro"/>
</dbReference>
<dbReference type="FunFam" id="1.10.357.50:FF:000006">
    <property type="entry name" value="Exocyst complex component sec6"/>
    <property type="match status" value="1"/>
</dbReference>
<keyword evidence="5" id="KW-1185">Reference proteome</keyword>
<keyword evidence="2" id="KW-0813">Transport</keyword>
<dbReference type="GO" id="GO:0006887">
    <property type="term" value="P:exocytosis"/>
    <property type="evidence" value="ECO:0007669"/>
    <property type="project" value="UniProtKB-KW"/>
</dbReference>
<dbReference type="EMBL" id="LFWA01000019">
    <property type="protein sequence ID" value="KTW26054.1"/>
    <property type="molecule type" value="Genomic_DNA"/>
</dbReference>
<protein>
    <submittedName>
        <fullName evidence="4">Uncharacterized protein</fullName>
    </submittedName>
</protein>
<organism evidence="4 5">
    <name type="scientific">Pneumocystis jirovecii (strain RU7)</name>
    <name type="common">Human pneumocystis pneumonia agent</name>
    <dbReference type="NCBI Taxonomy" id="1408657"/>
    <lineage>
        <taxon>Eukaryota</taxon>
        <taxon>Fungi</taxon>
        <taxon>Dikarya</taxon>
        <taxon>Ascomycota</taxon>
        <taxon>Taphrinomycotina</taxon>
        <taxon>Pneumocystomycetes</taxon>
        <taxon>Pneumocystaceae</taxon>
        <taxon>Pneumocystis</taxon>
    </lineage>
</organism>
<gene>
    <name evidence="4" type="ORF">T551_03626</name>
</gene>
<evidence type="ECO:0000256" key="1">
    <source>
        <dbReference type="ARBA" id="ARBA00009447"/>
    </source>
</evidence>
<evidence type="ECO:0000313" key="5">
    <source>
        <dbReference type="Proteomes" id="UP000053447"/>
    </source>
</evidence>
<dbReference type="InterPro" id="IPR010326">
    <property type="entry name" value="EXOC3/Sec6"/>
</dbReference>
<comment type="similarity">
    <text evidence="1">Belongs to the SEC6 family.</text>
</comment>
<sequence length="737" mass="86884">MGEPLDIAIRRVEELLRQPDDLYKLDSLIARFSREKSSVDTQLKAIVKDQFSIIHSGLILLSSTQQQMYSIRESMLRVDKLYAESQMIDNFSIIDNASKIYKNFDDVQKMTESLRNLPKELDKIDIMMRQDEDKATRMKNFLNIHYKLNQLQNFRDEAVYQSKNAGNDVQRTLERYFSRLNTSLKLFENMLWVLTQDILKIVKSGNHDLVVRLAKIIDTEDKLDNEFIESENLKVNNNDLFPKVIKSQRGPRVLRNYKQRFFDEIKISIDINLKDFEETYEFDYIAILENIYWIFDDLHLVKKEIVHLVPPKWNIFDIFLGFYHSGIYNILKNMVIQEPDAKTILKMLEFVKKYYSRINKEFGITRDKLTPRLLDGRESDFIDDYLKLIVKKMDEWISNLSKKEFNSFVIREEQPEVDTDNLYGMPGAVIMFQMISQQTDVAAESNQSRVLLGVVIECSRVLRRHRESWENLLHSEITKHIDQPNDVPGGLAEYIIALANDQIRCADYTEAISARISPWVSEKYKLEISDCLSKTTDEFLDLSHLCIISLVKLIHNDLKSALSSFFTPLWYGGNHMSLIISTYKEYLNDCKTHLNENLYGILVEELLIEFIVTYLSSVRNKGCRFKTPDCIEQIREDVRLIFGLFSRYIDSKELEYHFRVIEKMLTLLSTTRKLFLDEYNAFKRDYWDIPLWYIEDILTKRDDLDKSAAKEIIETIKREEIQIETNSDPTIMSKLRK</sequence>
<dbReference type="Proteomes" id="UP000053447">
    <property type="component" value="Unassembled WGS sequence"/>
</dbReference>
<dbReference type="GeneID" id="28942144"/>
<evidence type="ECO:0000256" key="3">
    <source>
        <dbReference type="ARBA" id="ARBA00022483"/>
    </source>
</evidence>
<evidence type="ECO:0000313" key="4">
    <source>
        <dbReference type="EMBL" id="KTW26054.1"/>
    </source>
</evidence>
<dbReference type="VEuPathDB" id="FungiDB:T551_03626"/>
<dbReference type="InterPro" id="IPR042532">
    <property type="entry name" value="EXOC3/Sec6_C"/>
</dbReference>
<dbReference type="Gene3D" id="1.10.357.50">
    <property type="match status" value="1"/>
</dbReference>
<dbReference type="PANTHER" id="PTHR21292">
    <property type="entry name" value="EXOCYST COMPLEX COMPONENT SEC6-RELATED"/>
    <property type="match status" value="1"/>
</dbReference>
<dbReference type="GO" id="GO:0051601">
    <property type="term" value="P:exocyst localization"/>
    <property type="evidence" value="ECO:0007669"/>
    <property type="project" value="TreeGrafter"/>
</dbReference>
<accession>A0A0W4ZCE5</accession>
<comment type="caution">
    <text evidence="4">The sequence shown here is derived from an EMBL/GenBank/DDBJ whole genome shotgun (WGS) entry which is preliminary data.</text>
</comment>
<keyword evidence="3" id="KW-0268">Exocytosis</keyword>
<dbReference type="PANTHER" id="PTHR21292:SF1">
    <property type="entry name" value="EXOCYST COMPLEX COMPONENT 3"/>
    <property type="match status" value="1"/>
</dbReference>
<dbReference type="OrthoDB" id="190098at2759"/>
<evidence type="ECO:0000256" key="2">
    <source>
        <dbReference type="ARBA" id="ARBA00022448"/>
    </source>
</evidence>
<reference evidence="5" key="1">
    <citation type="journal article" date="2016" name="Nat. Commun.">
        <title>Genome analysis of three Pneumocystis species reveals adaptation mechanisms to life exclusively in mammalian hosts.</title>
        <authorList>
            <person name="Ma L."/>
            <person name="Chen Z."/>
            <person name="Huang D.W."/>
            <person name="Kutty G."/>
            <person name="Ishihara M."/>
            <person name="Wang H."/>
            <person name="Abouelleil A."/>
            <person name="Bishop L."/>
            <person name="Davey E."/>
            <person name="Deng R."/>
            <person name="Deng X."/>
            <person name="Fan L."/>
            <person name="Fantoni G."/>
            <person name="Fitzgerald M."/>
            <person name="Gogineni E."/>
            <person name="Goldberg J.M."/>
            <person name="Handley G."/>
            <person name="Hu X."/>
            <person name="Huber C."/>
            <person name="Jiao X."/>
            <person name="Jones K."/>
            <person name="Levin J.Z."/>
            <person name="Liu Y."/>
            <person name="Macdonald P."/>
            <person name="Melnikov A."/>
            <person name="Raley C."/>
            <person name="Sassi M."/>
            <person name="Sherman B.T."/>
            <person name="Song X."/>
            <person name="Sykes S."/>
            <person name="Tran B."/>
            <person name="Walsh L."/>
            <person name="Xia Y."/>
            <person name="Yang J."/>
            <person name="Young S."/>
            <person name="Zeng Q."/>
            <person name="Zheng X."/>
            <person name="Stephens R."/>
            <person name="Nusbaum C."/>
            <person name="Birren B.W."/>
            <person name="Azadi P."/>
            <person name="Lempicki R.A."/>
            <person name="Cuomo C.A."/>
            <person name="Kovacs J.A."/>
        </authorList>
    </citation>
    <scope>NUCLEOTIDE SEQUENCE [LARGE SCALE GENOMIC DNA]</scope>
    <source>
        <strain evidence="5">RU7</strain>
    </source>
</reference>
<dbReference type="RefSeq" id="XP_018227899.1">
    <property type="nucleotide sequence ID" value="XM_018375889.1"/>
</dbReference>
<dbReference type="STRING" id="1408657.A0A0W4ZCE5"/>